<keyword evidence="2" id="KW-0472">Membrane</keyword>
<feature type="transmembrane region" description="Helical" evidence="2">
    <location>
        <begin position="50"/>
        <end position="69"/>
    </location>
</feature>
<feature type="transmembrane region" description="Helical" evidence="2">
    <location>
        <begin position="613"/>
        <end position="632"/>
    </location>
</feature>
<sequence length="653" mass="69516">MTDTNTHADPEEGHAGQHAPVANALAALMTLTAVLYAIDLPQRLGFAPFTEQYVAVILSFVLPLVYLANPRFHGPLVWIDRLAAFIGFAACWYVAIRYPVFVYELVYKPVDGLIVAALLVVLMVEAVRRVTGLGLTIIIVAFILYALVGHLLPFGVSRQILPDRLFIYLAMDTNAMIGLPLMVASTVVFAFIFMGSILARCGGGAFFNDLALALVGRTRGGSAKIAVVSSFLFGSVSGSAVANVVASGVVTIPLMKRAGYKAHMAAATEALASTGGQLAPPIMGAAAFLMAEFLRVPYSTVVLAAVIPTALYYFAIFFYIDLDAAERKLVLPDDVEIPSVRSVLRDGWQFIVPFVLLIYTLFWLNWRPELSALAGAASLLVLSTILPYRNRRTGIFGLYDMLRSTGYGVVEVLVISAAAGFVIGVLNISGLAFSLTLVLVQLASGNLLILLFFAALVSVVLGMGMPTVGVYVLLASLIGPALVKAGIDPISAHMFLLYYGMLSMITPPVALASFTAASLAKADAWKTGWKAISMGWIAYLVPFMIVFEPGLVMQAPFGIIVWHTLASFAGVGFVTAGIRGYFSRKLLVVERVILAVAGLLAVLPVHVLIDIPYVSNVVALALGAVVLGWAAYTAPKTNRFVETSDPVAPGGGA</sequence>
<dbReference type="PANTHER" id="PTHR43849:SF2">
    <property type="entry name" value="BLL3936 PROTEIN"/>
    <property type="match status" value="1"/>
</dbReference>
<comment type="caution">
    <text evidence="4">The sequence shown here is derived from an EMBL/GenBank/DDBJ whole genome shotgun (WGS) entry which is preliminary data.</text>
</comment>
<dbReference type="GO" id="GO:0022857">
    <property type="term" value="F:transmembrane transporter activity"/>
    <property type="evidence" value="ECO:0007669"/>
    <property type="project" value="UniProtKB-UniRule"/>
</dbReference>
<dbReference type="NCBIfam" id="TIGR02123">
    <property type="entry name" value="TRAP_fused"/>
    <property type="match status" value="1"/>
</dbReference>
<evidence type="ECO:0000313" key="5">
    <source>
        <dbReference type="Proteomes" id="UP000005713"/>
    </source>
</evidence>
<dbReference type="eggNOG" id="COG4666">
    <property type="taxonomic scope" value="Bacteria"/>
</dbReference>
<evidence type="ECO:0000259" key="3">
    <source>
        <dbReference type="Pfam" id="PF06808"/>
    </source>
</evidence>
<dbReference type="PANTHER" id="PTHR43849">
    <property type="entry name" value="BLL3936 PROTEIN"/>
    <property type="match status" value="1"/>
</dbReference>
<gene>
    <name evidence="4" type="ORF">SSE37_00955</name>
</gene>
<feature type="transmembrane region" description="Helical" evidence="2">
    <location>
        <begin position="298"/>
        <end position="320"/>
    </location>
</feature>
<feature type="domain" description="TRAP C4-dicarboxylate transport system permease DctM subunit" evidence="3">
    <location>
        <begin position="119"/>
        <end position="554"/>
    </location>
</feature>
<dbReference type="AlphaFoldDB" id="A3K479"/>
<dbReference type="EMBL" id="AAYA01000007">
    <property type="protein sequence ID" value="EBA07778.1"/>
    <property type="molecule type" value="Genomic_DNA"/>
</dbReference>
<keyword evidence="2" id="KW-1133">Transmembrane helix</keyword>
<feature type="transmembrane region" description="Helical" evidence="2">
    <location>
        <begin position="588"/>
        <end position="607"/>
    </location>
</feature>
<feature type="transmembrane region" description="Helical" evidence="2">
    <location>
        <begin position="559"/>
        <end position="581"/>
    </location>
</feature>
<feature type="transmembrane region" description="Helical" evidence="2">
    <location>
        <begin position="529"/>
        <end position="547"/>
    </location>
</feature>
<keyword evidence="1" id="KW-1003">Cell membrane</keyword>
<dbReference type="InterPro" id="IPR010656">
    <property type="entry name" value="DctM"/>
</dbReference>
<comment type="subcellular location">
    <subcellularLocation>
        <location evidence="1">Cell inner membrane</location>
        <topology evidence="1">Multi-pass membrane protein</topology>
    </subcellularLocation>
</comment>
<feature type="transmembrane region" description="Helical" evidence="2">
    <location>
        <begin position="20"/>
        <end position="38"/>
    </location>
</feature>
<accession>A3K479</accession>
<dbReference type="GO" id="GO:0005886">
    <property type="term" value="C:plasma membrane"/>
    <property type="evidence" value="ECO:0007669"/>
    <property type="project" value="UniProtKB-SubCell"/>
</dbReference>
<proteinExistence type="predicted"/>
<dbReference type="RefSeq" id="WP_005859381.1">
    <property type="nucleotide sequence ID" value="NZ_AAYA01000007.1"/>
</dbReference>
<evidence type="ECO:0000313" key="4">
    <source>
        <dbReference type="EMBL" id="EBA07778.1"/>
    </source>
</evidence>
<reference evidence="4 5" key="1">
    <citation type="submission" date="2006-06" db="EMBL/GenBank/DDBJ databases">
        <authorList>
            <person name="Moran M.A."/>
            <person name="Ferriera S."/>
            <person name="Johnson J."/>
            <person name="Kravitz S."/>
            <person name="Beeson K."/>
            <person name="Sutton G."/>
            <person name="Rogers Y.-H."/>
            <person name="Friedman R."/>
            <person name="Frazier M."/>
            <person name="Venter J.C."/>
        </authorList>
    </citation>
    <scope>NUCLEOTIDE SEQUENCE [LARGE SCALE GENOMIC DNA]</scope>
    <source>
        <strain evidence="4 5">E-37</strain>
    </source>
</reference>
<keyword evidence="5" id="KW-1185">Reference proteome</keyword>
<feature type="transmembrane region" description="Helical" evidence="2">
    <location>
        <begin position="468"/>
        <end position="487"/>
    </location>
</feature>
<evidence type="ECO:0000256" key="2">
    <source>
        <dbReference type="SAM" id="Phobius"/>
    </source>
</evidence>
<feature type="transmembrane region" description="Helical" evidence="2">
    <location>
        <begin position="75"/>
        <end position="96"/>
    </location>
</feature>
<comment type="function">
    <text evidence="1">Part of the tripartite ATP-independent periplasmic (TRAP) transport system.</text>
</comment>
<dbReference type="OrthoDB" id="9759894at2"/>
<keyword evidence="1" id="KW-0813">Transport</keyword>
<name>A3K479_SAGS3</name>
<dbReference type="Pfam" id="PF06808">
    <property type="entry name" value="DctM"/>
    <property type="match status" value="1"/>
</dbReference>
<feature type="transmembrane region" description="Helical" evidence="2">
    <location>
        <begin position="347"/>
        <end position="364"/>
    </location>
</feature>
<dbReference type="Proteomes" id="UP000005713">
    <property type="component" value="Unassembled WGS sequence"/>
</dbReference>
<keyword evidence="1" id="KW-0997">Cell inner membrane</keyword>
<feature type="transmembrane region" description="Helical" evidence="2">
    <location>
        <begin position="227"/>
        <end position="254"/>
    </location>
</feature>
<feature type="transmembrane region" description="Helical" evidence="2">
    <location>
        <begin position="105"/>
        <end position="124"/>
    </location>
</feature>
<feature type="transmembrane region" description="Helical" evidence="2">
    <location>
        <begin position="130"/>
        <end position="153"/>
    </location>
</feature>
<feature type="transmembrane region" description="Helical" evidence="2">
    <location>
        <begin position="439"/>
        <end position="461"/>
    </location>
</feature>
<organism evidence="4 5">
    <name type="scientific">Sagittula stellata (strain ATCC 700073 / DSM 11524 / E-37)</name>
    <dbReference type="NCBI Taxonomy" id="388399"/>
    <lineage>
        <taxon>Bacteria</taxon>
        <taxon>Pseudomonadati</taxon>
        <taxon>Pseudomonadota</taxon>
        <taxon>Alphaproteobacteria</taxon>
        <taxon>Rhodobacterales</taxon>
        <taxon>Roseobacteraceae</taxon>
        <taxon>Sagittula</taxon>
    </lineage>
</organism>
<feature type="transmembrane region" description="Helical" evidence="2">
    <location>
        <begin position="409"/>
        <end position="433"/>
    </location>
</feature>
<feature type="transmembrane region" description="Helical" evidence="2">
    <location>
        <begin position="370"/>
        <end position="388"/>
    </location>
</feature>
<dbReference type="InterPro" id="IPR011853">
    <property type="entry name" value="TRAP_DctM-Dct_fused"/>
</dbReference>
<evidence type="ECO:0000256" key="1">
    <source>
        <dbReference type="RuleBase" id="RU369079"/>
    </source>
</evidence>
<protein>
    <submittedName>
        <fullName evidence="4">TRAP transporter, 4TM/12TM fusion protein</fullName>
    </submittedName>
</protein>
<feature type="transmembrane region" description="Helical" evidence="2">
    <location>
        <begin position="165"/>
        <end position="191"/>
    </location>
</feature>
<feature type="transmembrane region" description="Helical" evidence="2">
    <location>
        <begin position="493"/>
        <end position="517"/>
    </location>
</feature>
<keyword evidence="2" id="KW-0812">Transmembrane</keyword>